<organism evidence="4">
    <name type="scientific">Nakamurella sp. A5-74</name>
    <dbReference type="NCBI Taxonomy" id="3158264"/>
    <lineage>
        <taxon>Bacteria</taxon>
        <taxon>Bacillati</taxon>
        <taxon>Actinomycetota</taxon>
        <taxon>Actinomycetes</taxon>
        <taxon>Nakamurellales</taxon>
        <taxon>Nakamurellaceae</taxon>
        <taxon>Nakamurella</taxon>
    </lineage>
</organism>
<proteinExistence type="predicted"/>
<keyword evidence="1 2" id="KW-0732">Signal</keyword>
<dbReference type="AlphaFoldDB" id="A0AAU8DQA7"/>
<gene>
    <name evidence="4" type="ORF">ABLG96_02225</name>
</gene>
<dbReference type="Gene3D" id="2.70.70.10">
    <property type="entry name" value="Glucose Permease (Domain IIA)"/>
    <property type="match status" value="1"/>
</dbReference>
<feature type="domain" description="M23ase beta-sheet core" evidence="3">
    <location>
        <begin position="66"/>
        <end position="148"/>
    </location>
</feature>
<dbReference type="EMBL" id="CP159218">
    <property type="protein sequence ID" value="XCG64186.1"/>
    <property type="molecule type" value="Genomic_DNA"/>
</dbReference>
<keyword evidence="4" id="KW-0378">Hydrolase</keyword>
<protein>
    <submittedName>
        <fullName evidence="4">M23 family metallopeptidase</fullName>
        <ecNumber evidence="4">3.4.-.-</ecNumber>
    </submittedName>
</protein>
<feature type="chain" id="PRO_5043874018" evidence="2">
    <location>
        <begin position="24"/>
        <end position="285"/>
    </location>
</feature>
<evidence type="ECO:0000313" key="4">
    <source>
        <dbReference type="EMBL" id="XCG64186.1"/>
    </source>
</evidence>
<feature type="signal peptide" evidence="2">
    <location>
        <begin position="1"/>
        <end position="23"/>
    </location>
</feature>
<dbReference type="EC" id="3.4.-.-" evidence="4"/>
<dbReference type="CDD" id="cd12797">
    <property type="entry name" value="M23_peptidase"/>
    <property type="match status" value="1"/>
</dbReference>
<dbReference type="PANTHER" id="PTHR21666">
    <property type="entry name" value="PEPTIDASE-RELATED"/>
    <property type="match status" value="1"/>
</dbReference>
<evidence type="ECO:0000259" key="3">
    <source>
        <dbReference type="Pfam" id="PF01551"/>
    </source>
</evidence>
<evidence type="ECO:0000256" key="2">
    <source>
        <dbReference type="SAM" id="SignalP"/>
    </source>
</evidence>
<evidence type="ECO:0000256" key="1">
    <source>
        <dbReference type="ARBA" id="ARBA00022729"/>
    </source>
</evidence>
<name>A0AAU8DQA7_9ACTN</name>
<dbReference type="InterPro" id="IPR011055">
    <property type="entry name" value="Dup_hybrid_motif"/>
</dbReference>
<dbReference type="GO" id="GO:0004222">
    <property type="term" value="F:metalloendopeptidase activity"/>
    <property type="evidence" value="ECO:0007669"/>
    <property type="project" value="TreeGrafter"/>
</dbReference>
<dbReference type="SUPFAM" id="SSF51261">
    <property type="entry name" value="Duplicated hybrid motif"/>
    <property type="match status" value="1"/>
</dbReference>
<reference evidence="4" key="1">
    <citation type="submission" date="2024-05" db="EMBL/GenBank/DDBJ databases">
        <authorList>
            <person name="Cai S.Y."/>
            <person name="Jin L.M."/>
            <person name="Li H.R."/>
        </authorList>
    </citation>
    <scope>NUCLEOTIDE SEQUENCE</scope>
    <source>
        <strain evidence="4">A5-74</strain>
    </source>
</reference>
<dbReference type="PANTHER" id="PTHR21666:SF289">
    <property type="entry name" value="L-ALA--D-GLU ENDOPEPTIDASE"/>
    <property type="match status" value="1"/>
</dbReference>
<dbReference type="InterPro" id="IPR050570">
    <property type="entry name" value="Cell_wall_metabolism_enzyme"/>
</dbReference>
<sequence>MNFRRMLGATGAALLIASGLTVAASTEALAMPNFQMPFACGFTATAATFSGHSPANSVDFQKDGITGVSVRASAGGTVTRSEDEPTGTSYGRWIEVDHGGGWRTRYAHLSVRGVSVGATVTQGQELGKAGATGNVSGPHLHFEENLNGATQRAVLNGVAVPYYAHTSFTSKNNCGGGGGNPYTAGEVCGSGYTEIDRHSLGNGSIVLMYNSGSGKNCVTTLKGVSLGTASAVSATLQVEGGSVIKDSGSFAYYAGPVTASAASKCVKWGGSVGSTTWTSAYSHCG</sequence>
<accession>A0AAU8DQA7</accession>
<dbReference type="InterPro" id="IPR016047">
    <property type="entry name" value="M23ase_b-sheet_dom"/>
</dbReference>
<dbReference type="Pfam" id="PF01551">
    <property type="entry name" value="Peptidase_M23"/>
    <property type="match status" value="1"/>
</dbReference>
<dbReference type="RefSeq" id="WP_353649799.1">
    <property type="nucleotide sequence ID" value="NZ_CP159218.1"/>
</dbReference>